<sequence length="49" mass="5828">GSGGPEGRSQEARGQEGRERLYPKNRKEYYKKDYKVYEEDEEEETGDKR</sequence>
<proteinExistence type="predicted"/>
<feature type="non-terminal residue" evidence="2">
    <location>
        <position position="1"/>
    </location>
</feature>
<protein>
    <submittedName>
        <fullName evidence="2">Uncharacterized protein</fullName>
    </submittedName>
</protein>
<name>A0A0F9HWY7_9ZZZZ</name>
<dbReference type="EMBL" id="LAZR01023120">
    <property type="protein sequence ID" value="KKL79607.1"/>
    <property type="molecule type" value="Genomic_DNA"/>
</dbReference>
<feature type="compositionally biased region" description="Acidic residues" evidence="1">
    <location>
        <begin position="38"/>
        <end position="49"/>
    </location>
</feature>
<feature type="compositionally biased region" description="Basic and acidic residues" evidence="1">
    <location>
        <begin position="8"/>
        <end position="37"/>
    </location>
</feature>
<organism evidence="2">
    <name type="scientific">marine sediment metagenome</name>
    <dbReference type="NCBI Taxonomy" id="412755"/>
    <lineage>
        <taxon>unclassified sequences</taxon>
        <taxon>metagenomes</taxon>
        <taxon>ecological metagenomes</taxon>
    </lineage>
</organism>
<evidence type="ECO:0000256" key="1">
    <source>
        <dbReference type="SAM" id="MobiDB-lite"/>
    </source>
</evidence>
<evidence type="ECO:0000313" key="2">
    <source>
        <dbReference type="EMBL" id="KKL79607.1"/>
    </source>
</evidence>
<accession>A0A0F9HWY7</accession>
<reference evidence="2" key="1">
    <citation type="journal article" date="2015" name="Nature">
        <title>Complex archaea that bridge the gap between prokaryotes and eukaryotes.</title>
        <authorList>
            <person name="Spang A."/>
            <person name="Saw J.H."/>
            <person name="Jorgensen S.L."/>
            <person name="Zaremba-Niedzwiedzka K."/>
            <person name="Martijn J."/>
            <person name="Lind A.E."/>
            <person name="van Eijk R."/>
            <person name="Schleper C."/>
            <person name="Guy L."/>
            <person name="Ettema T.J."/>
        </authorList>
    </citation>
    <scope>NUCLEOTIDE SEQUENCE</scope>
</reference>
<comment type="caution">
    <text evidence="2">The sequence shown here is derived from an EMBL/GenBank/DDBJ whole genome shotgun (WGS) entry which is preliminary data.</text>
</comment>
<gene>
    <name evidence="2" type="ORF">LCGC14_2013150</name>
</gene>
<feature type="region of interest" description="Disordered" evidence="1">
    <location>
        <begin position="1"/>
        <end position="49"/>
    </location>
</feature>
<dbReference type="AlphaFoldDB" id="A0A0F9HWY7"/>